<dbReference type="InterPro" id="IPR006076">
    <property type="entry name" value="FAD-dep_OxRdtase"/>
</dbReference>
<reference evidence="3" key="3">
    <citation type="submission" date="2019-09" db="EMBL/GenBank/DDBJ databases">
        <title>Co-occurence of chitin degradation, pigmentation and bioactivity in marine Pseudoalteromonas.</title>
        <authorList>
            <person name="Sonnenschein E.C."/>
            <person name="Bech P.K."/>
        </authorList>
    </citation>
    <scope>NUCLEOTIDE SEQUENCE</scope>
    <source>
        <strain evidence="3">S3790</strain>
        <strain evidence="5">S3895</strain>
    </source>
</reference>
<dbReference type="PANTHER" id="PTHR13847">
    <property type="entry name" value="SARCOSINE DEHYDROGENASE-RELATED"/>
    <property type="match status" value="1"/>
</dbReference>
<evidence type="ECO:0000313" key="6">
    <source>
        <dbReference type="Proteomes" id="UP000307217"/>
    </source>
</evidence>
<dbReference type="RefSeq" id="WP_138592231.1">
    <property type="nucleotide sequence ID" value="NZ_PNBW01000051.1"/>
</dbReference>
<reference evidence="5 6" key="1">
    <citation type="submission" date="2018-01" db="EMBL/GenBank/DDBJ databases">
        <authorList>
            <person name="Paulsen S."/>
            <person name="Gram L.K."/>
        </authorList>
    </citation>
    <scope>NUCLEOTIDE SEQUENCE [LARGE SCALE GENOMIC DNA]</scope>
    <source>
        <strain evidence="3 6">S3790</strain>
        <strain evidence="4 5">S3895</strain>
    </source>
</reference>
<organism evidence="3 6">
    <name type="scientific">Pseudoalteromonas aurantia</name>
    <dbReference type="NCBI Taxonomy" id="43654"/>
    <lineage>
        <taxon>Bacteria</taxon>
        <taxon>Pseudomonadati</taxon>
        <taxon>Pseudomonadota</taxon>
        <taxon>Gammaproteobacteria</taxon>
        <taxon>Alteromonadales</taxon>
        <taxon>Pseudoalteromonadaceae</taxon>
        <taxon>Pseudoalteromonas</taxon>
    </lineage>
</organism>
<dbReference type="SUPFAM" id="SSF51905">
    <property type="entry name" value="FAD/NAD(P)-binding domain"/>
    <property type="match status" value="1"/>
</dbReference>
<accession>A0A5S3V7G4</accession>
<evidence type="ECO:0000313" key="3">
    <source>
        <dbReference type="EMBL" id="TMO67754.1"/>
    </source>
</evidence>
<evidence type="ECO:0000256" key="1">
    <source>
        <dbReference type="ARBA" id="ARBA00023002"/>
    </source>
</evidence>
<protein>
    <submittedName>
        <fullName evidence="3">Amino acid dehydrogenase</fullName>
    </submittedName>
</protein>
<dbReference type="Pfam" id="PF01266">
    <property type="entry name" value="DAO"/>
    <property type="match status" value="1"/>
</dbReference>
<proteinExistence type="predicted"/>
<keyword evidence="5" id="KW-1185">Reference proteome</keyword>
<dbReference type="EMBL" id="PNBW01000051">
    <property type="protein sequence ID" value="TMO74101.1"/>
    <property type="molecule type" value="Genomic_DNA"/>
</dbReference>
<dbReference type="Gene3D" id="3.50.50.60">
    <property type="entry name" value="FAD/NAD(P)-binding domain"/>
    <property type="match status" value="2"/>
</dbReference>
<reference evidence="6" key="2">
    <citation type="submission" date="2019-06" db="EMBL/GenBank/DDBJ databases">
        <title>Co-occurence of chitin degradation, pigmentation and bioactivity in marine Pseudoalteromonas.</title>
        <authorList>
            <person name="Sonnenschein E.C."/>
            <person name="Bech P.K."/>
        </authorList>
    </citation>
    <scope>NUCLEOTIDE SEQUENCE [LARGE SCALE GENOMIC DNA]</scope>
    <source>
        <strain evidence="6">S3790</strain>
        <strain evidence="4">S3895</strain>
    </source>
</reference>
<keyword evidence="1" id="KW-0560">Oxidoreductase</keyword>
<dbReference type="OrthoDB" id="9805337at2"/>
<comment type="caution">
    <text evidence="3">The sequence shown here is derived from an EMBL/GenBank/DDBJ whole genome shotgun (WGS) entry which is preliminary data.</text>
</comment>
<dbReference type="GO" id="GO:0016491">
    <property type="term" value="F:oxidoreductase activity"/>
    <property type="evidence" value="ECO:0007669"/>
    <property type="project" value="UniProtKB-KW"/>
</dbReference>
<dbReference type="Proteomes" id="UP000307217">
    <property type="component" value="Unassembled WGS sequence"/>
</dbReference>
<sequence>MSNQVNIAVIGAGIVGLCTAKKLQDQGYSVTIFDQQGIAQKCSKGNAGHFATEQVFPLAQASLLTKIPSMLFSQNGPLKIDWRYFHCALPWFWKFITNMRSAKLIANTKALKALNFSALLAYQSLLGRKDFAKLITLNGSLLTFEDTTRSDINKIYQQYKHQGVAVKWLSGNEIFSLEPSLNRQIKNALLFTDVGHSVDPYALCQHIYKRFSAAGGKFQQRGVCDVTTSDDSVTLRCTDQSGAQFDKVIVCTGAWSKQLSHQLGFDVPLDTERGYHAMIKHQTSLSRPVASAERQFIITPMSSGLRVAGTVEFAGLDAPENHQRTDVLMEHAAALLPSIDNTPASETWMGCRPSLPDSLPVIGRSPHHRNVYFGFGHQHLGLTQAAITAELLAQLCNSEVPSLDLTPYRIDRF</sequence>
<dbReference type="PANTHER" id="PTHR13847:SF289">
    <property type="entry name" value="GLYCINE OXIDASE"/>
    <property type="match status" value="1"/>
</dbReference>
<gene>
    <name evidence="3" type="ORF">CWC19_12785</name>
    <name evidence="4" type="ORF">CWC20_11765</name>
</gene>
<name>A0A5S3V7G4_9GAMM</name>
<evidence type="ECO:0000313" key="4">
    <source>
        <dbReference type="EMBL" id="TMO74101.1"/>
    </source>
</evidence>
<dbReference type="EMBL" id="PNBX01000049">
    <property type="protein sequence ID" value="TMO67754.1"/>
    <property type="molecule type" value="Genomic_DNA"/>
</dbReference>
<dbReference type="GO" id="GO:0005737">
    <property type="term" value="C:cytoplasm"/>
    <property type="evidence" value="ECO:0007669"/>
    <property type="project" value="TreeGrafter"/>
</dbReference>
<dbReference type="Proteomes" id="UP000307164">
    <property type="component" value="Unassembled WGS sequence"/>
</dbReference>
<dbReference type="SUPFAM" id="SSF54373">
    <property type="entry name" value="FAD-linked reductases, C-terminal domain"/>
    <property type="match status" value="1"/>
</dbReference>
<feature type="domain" description="FAD dependent oxidoreductase" evidence="2">
    <location>
        <begin position="7"/>
        <end position="395"/>
    </location>
</feature>
<dbReference type="InterPro" id="IPR036188">
    <property type="entry name" value="FAD/NAD-bd_sf"/>
</dbReference>
<evidence type="ECO:0000313" key="5">
    <source>
        <dbReference type="Proteomes" id="UP000307164"/>
    </source>
</evidence>
<dbReference type="Gene3D" id="3.30.9.10">
    <property type="entry name" value="D-Amino Acid Oxidase, subunit A, domain 2"/>
    <property type="match status" value="1"/>
</dbReference>
<evidence type="ECO:0000259" key="2">
    <source>
        <dbReference type="Pfam" id="PF01266"/>
    </source>
</evidence>
<dbReference type="AlphaFoldDB" id="A0A5S3V7G4"/>